<evidence type="ECO:0000256" key="4">
    <source>
        <dbReference type="ARBA" id="ARBA00023242"/>
    </source>
</evidence>
<evidence type="ECO:0000256" key="3">
    <source>
        <dbReference type="ARBA" id="ARBA00023163"/>
    </source>
</evidence>
<dbReference type="InterPro" id="IPR006565">
    <property type="entry name" value="BTP"/>
</dbReference>
<keyword evidence="4" id="KW-0539">Nucleus</keyword>
<dbReference type="Proteomes" id="UP000095287">
    <property type="component" value="Unplaced"/>
</dbReference>
<keyword evidence="2" id="KW-0805">Transcription regulation</keyword>
<dbReference type="InterPro" id="IPR017956">
    <property type="entry name" value="AT_hook_DNA-bd_motif"/>
</dbReference>
<accession>A0A1I7ZC80</accession>
<feature type="domain" description="Bromodomain associated" evidence="6">
    <location>
        <begin position="33"/>
        <end position="104"/>
    </location>
</feature>
<dbReference type="SMART" id="SM00384">
    <property type="entry name" value="AT_hook"/>
    <property type="match status" value="2"/>
</dbReference>
<evidence type="ECO:0000256" key="5">
    <source>
        <dbReference type="SAM" id="MobiDB-lite"/>
    </source>
</evidence>
<dbReference type="WBParaSite" id="L893_g25063.t1">
    <property type="protein sequence ID" value="L893_g25063.t1"/>
    <property type="gene ID" value="L893_g25063"/>
</dbReference>
<evidence type="ECO:0000256" key="2">
    <source>
        <dbReference type="ARBA" id="ARBA00023015"/>
    </source>
</evidence>
<evidence type="ECO:0000256" key="1">
    <source>
        <dbReference type="ARBA" id="ARBA00004123"/>
    </source>
</evidence>
<protein>
    <submittedName>
        <fullName evidence="8">BTP domain-containing protein</fullName>
    </submittedName>
</protein>
<feature type="region of interest" description="Disordered" evidence="5">
    <location>
        <begin position="172"/>
        <end position="201"/>
    </location>
</feature>
<name>A0A1I7ZC80_9BILA</name>
<feature type="region of interest" description="Disordered" evidence="5">
    <location>
        <begin position="280"/>
        <end position="362"/>
    </location>
</feature>
<keyword evidence="3" id="KW-0804">Transcription</keyword>
<organism evidence="7 8">
    <name type="scientific">Steinernema glaseri</name>
    <dbReference type="NCBI Taxonomy" id="37863"/>
    <lineage>
        <taxon>Eukaryota</taxon>
        <taxon>Metazoa</taxon>
        <taxon>Ecdysozoa</taxon>
        <taxon>Nematoda</taxon>
        <taxon>Chromadorea</taxon>
        <taxon>Rhabditida</taxon>
        <taxon>Tylenchina</taxon>
        <taxon>Panagrolaimomorpha</taxon>
        <taxon>Strongyloidoidea</taxon>
        <taxon>Steinernematidae</taxon>
        <taxon>Steinernema</taxon>
    </lineage>
</organism>
<dbReference type="InterPro" id="IPR009072">
    <property type="entry name" value="Histone-fold"/>
</dbReference>
<reference evidence="8" key="1">
    <citation type="submission" date="2016-11" db="UniProtKB">
        <authorList>
            <consortium name="WormBaseParasite"/>
        </authorList>
    </citation>
    <scope>IDENTIFICATION</scope>
</reference>
<feature type="compositionally biased region" description="Basic residues" evidence="5">
    <location>
        <begin position="337"/>
        <end position="351"/>
    </location>
</feature>
<evidence type="ECO:0000259" key="6">
    <source>
        <dbReference type="Pfam" id="PF07524"/>
    </source>
</evidence>
<evidence type="ECO:0000313" key="7">
    <source>
        <dbReference type="Proteomes" id="UP000095287"/>
    </source>
</evidence>
<dbReference type="GO" id="GO:0046982">
    <property type="term" value="F:protein heterodimerization activity"/>
    <property type="evidence" value="ECO:0007669"/>
    <property type="project" value="InterPro"/>
</dbReference>
<dbReference type="AlphaFoldDB" id="A0A1I7ZC80"/>
<feature type="compositionally biased region" description="Basic residues" evidence="5">
    <location>
        <begin position="304"/>
        <end position="313"/>
    </location>
</feature>
<feature type="compositionally biased region" description="Acidic residues" evidence="5">
    <location>
        <begin position="177"/>
        <end position="188"/>
    </location>
</feature>
<dbReference type="GO" id="GO:0005634">
    <property type="term" value="C:nucleus"/>
    <property type="evidence" value="ECO:0007669"/>
    <property type="project" value="UniProtKB-SubCell"/>
</dbReference>
<sequence>MYLWNRNTLFPAPEEMPAGVERVFSQDPAENFARHRVHSGTAAIIKNGGFLTAQSWSVDTLTHLHECYIKKLFAKTLQNAQGDERVNVTVDDVLNTFQDMYIDIEELHGYVTAVNPFPLPSVPSFPVQLPAEIDDLCLADGVNGCVPDKHEYVENHGLHNKELLKNYENLLNMHPDEDSDDEDSDDNESVASTSSFASMDDLGKAMENLEMRRRRRTSITGAHDFANMTFKSVGMHLPKSVYDMHLPSIRLPKEPSPVPPSQEPPELPTNKLVLFKHPKKPVPFQDVNNNKLVKRTTNEELKRPVGRPRKHPLTRPDIPPAKRPPRQPIEMEPPKRPVGRPRKHATVRPRKRPAEPEHKPLKLKLRKVEDGIYVIV</sequence>
<dbReference type="GO" id="GO:0003677">
    <property type="term" value="F:DNA binding"/>
    <property type="evidence" value="ECO:0007669"/>
    <property type="project" value="InterPro"/>
</dbReference>
<dbReference type="Gene3D" id="1.10.20.10">
    <property type="entry name" value="Histone, subunit A"/>
    <property type="match status" value="1"/>
</dbReference>
<keyword evidence="7" id="KW-1185">Reference proteome</keyword>
<evidence type="ECO:0000313" key="8">
    <source>
        <dbReference type="WBParaSite" id="L893_g25063.t1"/>
    </source>
</evidence>
<comment type="subcellular location">
    <subcellularLocation>
        <location evidence="1">Nucleus</location>
    </subcellularLocation>
</comment>
<feature type="compositionally biased region" description="Basic and acidic residues" evidence="5">
    <location>
        <begin position="352"/>
        <end position="362"/>
    </location>
</feature>
<dbReference type="Pfam" id="PF07524">
    <property type="entry name" value="Bromo_TP"/>
    <property type="match status" value="1"/>
</dbReference>
<proteinExistence type="predicted"/>